<comment type="similarity">
    <text evidence="2 8">Belongs to the group II decarboxylase family.</text>
</comment>
<dbReference type="AlphaFoldDB" id="A0A9W7ZRU7"/>
<dbReference type="Proteomes" id="UP001150569">
    <property type="component" value="Unassembled WGS sequence"/>
</dbReference>
<sequence>MLVQQIDVEKILDLARNDKVPVRDDVDMHSLKYGSRYATADIPKFTFPERSSPANVTYQLVHDELEFDGKPLMNCASFVSTWMEPQADKLIMENINKNLADQDEYPAAQVVHGRCVSYLADLWKAPKDGNAVGTATGGSSEAIMLGGLALKWRWREARQKEGKDTSKPNIIMGANAQVALEKFARYFDVEARLIPVQCETNFTIDPEEAIKHIDENTIGMFIILGSTYTGHFEPVHQLSQMLDEVERRTGINVPIHVDAASGGFVAPFLYPDLPWSFEVPRVVSINGSGHKFGLSYAGVGWVLWRDTAYLPRCLVFELHYLGGAEETYTLNFSRPACFVVTQYYNFIRLGREGYKRIHTDSLSNARLLSRSLEATGVFELLSDIHRRRGETYHGLLKQAREAGKGQSVNDIQSLGDEFQAGQQGSVDGVDGELAFYNAGLPVVTFKLTDAFQKEYPTVTQAAISLLLRVKGWIVPNYELPPSCETVEILRVVVRESMSADLVDRFMHDTVWALKLLTEQNGVGASILASQDQQVLGNHTPTFFTQNGQPFEAGAMKKPVPVQVNAATEDEACAVKPTEEEKRSSDPHRKKWNPKLGRGHVGLNAGGEHGYRKAKYQQKKERQRQGEEQTTVQSTYARPC</sequence>
<evidence type="ECO:0000256" key="2">
    <source>
        <dbReference type="ARBA" id="ARBA00009533"/>
    </source>
</evidence>
<evidence type="ECO:0000256" key="5">
    <source>
        <dbReference type="ARBA" id="ARBA00023239"/>
    </source>
</evidence>
<dbReference type="InterPro" id="IPR015421">
    <property type="entry name" value="PyrdxlP-dep_Trfase_major"/>
</dbReference>
<dbReference type="InterPro" id="IPR015424">
    <property type="entry name" value="PyrdxlP-dep_Trfase"/>
</dbReference>
<evidence type="ECO:0000256" key="8">
    <source>
        <dbReference type="RuleBase" id="RU361171"/>
    </source>
</evidence>
<dbReference type="SUPFAM" id="SSF53383">
    <property type="entry name" value="PLP-dependent transferases"/>
    <property type="match status" value="1"/>
</dbReference>
<feature type="modified residue" description="N6-(pyridoxal phosphate)lysine" evidence="7">
    <location>
        <position position="291"/>
    </location>
</feature>
<dbReference type="GO" id="GO:0004351">
    <property type="term" value="F:glutamate decarboxylase activity"/>
    <property type="evidence" value="ECO:0007669"/>
    <property type="project" value="UniProtKB-EC"/>
</dbReference>
<reference evidence="10" key="1">
    <citation type="submission" date="2022-07" db="EMBL/GenBank/DDBJ databases">
        <title>Phylogenomic reconstructions and comparative analyses of Kickxellomycotina fungi.</title>
        <authorList>
            <person name="Reynolds N.K."/>
            <person name="Stajich J.E."/>
            <person name="Barry K."/>
            <person name="Grigoriev I.V."/>
            <person name="Crous P."/>
            <person name="Smith M.E."/>
        </authorList>
    </citation>
    <scope>NUCLEOTIDE SEQUENCE</scope>
    <source>
        <strain evidence="10">RSA 861</strain>
    </source>
</reference>
<dbReference type="InterPro" id="IPR010107">
    <property type="entry name" value="Glutamate_decarboxylase"/>
</dbReference>
<gene>
    <name evidence="10" type="primary">GAD1_4</name>
    <name evidence="10" type="ORF">IWQ60_010884</name>
</gene>
<comment type="caution">
    <text evidence="10">The sequence shown here is derived from an EMBL/GenBank/DDBJ whole genome shotgun (WGS) entry which is preliminary data.</text>
</comment>
<dbReference type="GO" id="GO:0006538">
    <property type="term" value="P:L-glutamate catabolic process"/>
    <property type="evidence" value="ECO:0007669"/>
    <property type="project" value="TreeGrafter"/>
</dbReference>
<evidence type="ECO:0000256" key="1">
    <source>
        <dbReference type="ARBA" id="ARBA00001933"/>
    </source>
</evidence>
<comment type="cofactor">
    <cofactor evidence="1 7 8">
        <name>pyridoxal 5'-phosphate</name>
        <dbReference type="ChEBI" id="CHEBI:597326"/>
    </cofactor>
</comment>
<dbReference type="OrthoDB" id="5152799at2759"/>
<feature type="compositionally biased region" description="Basic and acidic residues" evidence="9">
    <location>
        <begin position="617"/>
        <end position="626"/>
    </location>
</feature>
<evidence type="ECO:0000313" key="11">
    <source>
        <dbReference type="Proteomes" id="UP001150569"/>
    </source>
</evidence>
<dbReference type="Gene3D" id="4.10.280.50">
    <property type="match status" value="1"/>
</dbReference>
<evidence type="ECO:0000313" key="10">
    <source>
        <dbReference type="EMBL" id="KAJ1910010.1"/>
    </source>
</evidence>
<dbReference type="InterPro" id="IPR002129">
    <property type="entry name" value="PyrdxlP-dep_de-COase"/>
</dbReference>
<dbReference type="PANTHER" id="PTHR43321:SF3">
    <property type="entry name" value="GLUTAMATE DECARBOXYLASE"/>
    <property type="match status" value="1"/>
</dbReference>
<dbReference type="GO" id="GO:0030170">
    <property type="term" value="F:pyridoxal phosphate binding"/>
    <property type="evidence" value="ECO:0007669"/>
    <property type="project" value="InterPro"/>
</dbReference>
<keyword evidence="11" id="KW-1185">Reference proteome</keyword>
<dbReference type="Gene3D" id="3.90.1150.160">
    <property type="match status" value="1"/>
</dbReference>
<dbReference type="Pfam" id="PF00282">
    <property type="entry name" value="Pyridoxal_deC"/>
    <property type="match status" value="1"/>
</dbReference>
<dbReference type="Gene3D" id="3.40.640.10">
    <property type="entry name" value="Type I PLP-dependent aspartate aminotransferase-like (Major domain)"/>
    <property type="match status" value="1"/>
</dbReference>
<name>A0A9W7ZRU7_9FUNG</name>
<feature type="region of interest" description="Disordered" evidence="9">
    <location>
        <begin position="575"/>
        <end position="639"/>
    </location>
</feature>
<comment type="catalytic activity">
    <reaction evidence="6 8">
        <text>L-glutamate + H(+) = 4-aminobutanoate + CO2</text>
        <dbReference type="Rhea" id="RHEA:17785"/>
        <dbReference type="ChEBI" id="CHEBI:15378"/>
        <dbReference type="ChEBI" id="CHEBI:16526"/>
        <dbReference type="ChEBI" id="CHEBI:29985"/>
        <dbReference type="ChEBI" id="CHEBI:59888"/>
        <dbReference type="EC" id="4.1.1.15"/>
    </reaction>
</comment>
<dbReference type="GO" id="GO:0005829">
    <property type="term" value="C:cytosol"/>
    <property type="evidence" value="ECO:0007669"/>
    <property type="project" value="TreeGrafter"/>
</dbReference>
<protein>
    <recommendedName>
        <fullName evidence="3 8">Glutamate decarboxylase</fullName>
        <ecNumber evidence="3 8">4.1.1.15</ecNumber>
    </recommendedName>
</protein>
<feature type="compositionally biased region" description="Polar residues" evidence="9">
    <location>
        <begin position="629"/>
        <end position="639"/>
    </location>
</feature>
<evidence type="ECO:0000256" key="4">
    <source>
        <dbReference type="ARBA" id="ARBA00022898"/>
    </source>
</evidence>
<feature type="compositionally biased region" description="Basic and acidic residues" evidence="9">
    <location>
        <begin position="576"/>
        <end position="586"/>
    </location>
</feature>
<dbReference type="FunFam" id="3.40.640.10:FF:000017">
    <property type="entry name" value="Glutamate decarboxylase"/>
    <property type="match status" value="1"/>
</dbReference>
<keyword evidence="5 8" id="KW-0456">Lyase</keyword>
<dbReference type="PANTHER" id="PTHR43321">
    <property type="entry name" value="GLUTAMATE DECARBOXYLASE"/>
    <property type="match status" value="1"/>
</dbReference>
<dbReference type="EC" id="4.1.1.15" evidence="3 8"/>
<accession>A0A9W7ZRU7</accession>
<dbReference type="EMBL" id="JANBPT010001111">
    <property type="protein sequence ID" value="KAJ1910010.1"/>
    <property type="molecule type" value="Genomic_DNA"/>
</dbReference>
<keyword evidence="8" id="KW-0210">Decarboxylase</keyword>
<evidence type="ECO:0000256" key="6">
    <source>
        <dbReference type="ARBA" id="ARBA00048868"/>
    </source>
</evidence>
<keyword evidence="4 7" id="KW-0663">Pyridoxal phosphate</keyword>
<evidence type="ECO:0000256" key="9">
    <source>
        <dbReference type="SAM" id="MobiDB-lite"/>
    </source>
</evidence>
<dbReference type="NCBIfam" id="TIGR01788">
    <property type="entry name" value="Glu-decarb-GAD"/>
    <property type="match status" value="1"/>
</dbReference>
<evidence type="ECO:0000256" key="3">
    <source>
        <dbReference type="ARBA" id="ARBA00012421"/>
    </source>
</evidence>
<proteinExistence type="inferred from homology"/>
<organism evidence="10 11">
    <name type="scientific">Tieghemiomyces parasiticus</name>
    <dbReference type="NCBI Taxonomy" id="78921"/>
    <lineage>
        <taxon>Eukaryota</taxon>
        <taxon>Fungi</taxon>
        <taxon>Fungi incertae sedis</taxon>
        <taxon>Zoopagomycota</taxon>
        <taxon>Kickxellomycotina</taxon>
        <taxon>Dimargaritomycetes</taxon>
        <taxon>Dimargaritales</taxon>
        <taxon>Dimargaritaceae</taxon>
        <taxon>Tieghemiomyces</taxon>
    </lineage>
</organism>
<evidence type="ECO:0000256" key="7">
    <source>
        <dbReference type="PIRSR" id="PIRSR602129-50"/>
    </source>
</evidence>